<organism evidence="1 2">
    <name type="scientific">Methylobacterium goesingense</name>
    <dbReference type="NCBI Taxonomy" id="243690"/>
    <lineage>
        <taxon>Bacteria</taxon>
        <taxon>Pseudomonadati</taxon>
        <taxon>Pseudomonadota</taxon>
        <taxon>Alphaproteobacteria</taxon>
        <taxon>Hyphomicrobiales</taxon>
        <taxon>Methylobacteriaceae</taxon>
        <taxon>Methylobacterium</taxon>
    </lineage>
</organism>
<protein>
    <submittedName>
        <fullName evidence="1">Uncharacterized protein</fullName>
    </submittedName>
</protein>
<dbReference type="EMBL" id="JBEPMM010000004">
    <property type="protein sequence ID" value="MET3692362.1"/>
    <property type="molecule type" value="Genomic_DNA"/>
</dbReference>
<sequence>MNESKGVFNWPDWQTPRVFVEGKRAAAKAGRSRFVSHETERCRLHVQLMDKSGASIEGAEVCLMMWRYRPMEDMSAILSVAYEGKSVCICRVDVRPAAPHINKHWRRFGGPSEINGSHVHQFSDNATLGRKAFDPFGNLPQAVPLHTEPDHLRDFLQVVERAFNVDGLTTLHPPPTQESLL</sequence>
<dbReference type="RefSeq" id="WP_238278089.1">
    <property type="nucleotide sequence ID" value="NZ_BPQL01000029.1"/>
</dbReference>
<proteinExistence type="predicted"/>
<evidence type="ECO:0000313" key="1">
    <source>
        <dbReference type="EMBL" id="MET3692362.1"/>
    </source>
</evidence>
<gene>
    <name evidence="1" type="ORF">ABID43_001898</name>
</gene>
<keyword evidence="2" id="KW-1185">Reference proteome</keyword>
<dbReference type="Proteomes" id="UP001549145">
    <property type="component" value="Unassembled WGS sequence"/>
</dbReference>
<accession>A0ABV2L4T5</accession>
<comment type="caution">
    <text evidence="1">The sequence shown here is derived from an EMBL/GenBank/DDBJ whole genome shotgun (WGS) entry which is preliminary data.</text>
</comment>
<name>A0ABV2L4T5_9HYPH</name>
<reference evidence="1 2" key="1">
    <citation type="submission" date="2024-06" db="EMBL/GenBank/DDBJ databases">
        <title>Genomic Encyclopedia of Type Strains, Phase IV (KMG-IV): sequencing the most valuable type-strain genomes for metagenomic binning, comparative biology and taxonomic classification.</title>
        <authorList>
            <person name="Goeker M."/>
        </authorList>
    </citation>
    <scope>NUCLEOTIDE SEQUENCE [LARGE SCALE GENOMIC DNA]</scope>
    <source>
        <strain evidence="1 2">DSM 21331</strain>
    </source>
</reference>
<evidence type="ECO:0000313" key="2">
    <source>
        <dbReference type="Proteomes" id="UP001549145"/>
    </source>
</evidence>